<proteinExistence type="predicted"/>
<dbReference type="AlphaFoldDB" id="R7S2D1"/>
<dbReference type="Gene3D" id="2.130.10.10">
    <property type="entry name" value="YVTN repeat-like/Quinoprotein amine dehydrogenase"/>
    <property type="match status" value="1"/>
</dbReference>
<organism evidence="2 3">
    <name type="scientific">Punctularia strigosozonata (strain HHB-11173)</name>
    <name type="common">White-rot fungus</name>
    <dbReference type="NCBI Taxonomy" id="741275"/>
    <lineage>
        <taxon>Eukaryota</taxon>
        <taxon>Fungi</taxon>
        <taxon>Dikarya</taxon>
        <taxon>Basidiomycota</taxon>
        <taxon>Agaricomycotina</taxon>
        <taxon>Agaricomycetes</taxon>
        <taxon>Corticiales</taxon>
        <taxon>Punctulariaceae</taxon>
        <taxon>Punctularia</taxon>
    </lineage>
</organism>
<dbReference type="RefSeq" id="XP_007389364.1">
    <property type="nucleotide sequence ID" value="XM_007389302.1"/>
</dbReference>
<dbReference type="KEGG" id="psq:PUNSTDRAFT_139577"/>
<evidence type="ECO:0008006" key="4">
    <source>
        <dbReference type="Google" id="ProtNLM"/>
    </source>
</evidence>
<evidence type="ECO:0000313" key="2">
    <source>
        <dbReference type="EMBL" id="EIN03406.1"/>
    </source>
</evidence>
<sequence length="458" mass="49670">MTSNIPTYALAFSPGGALLARGGEAGLDIYDSFTLKKITGVPHAVPPGVYGPVVALKWASMEGQFDMLFVGTKHGYVFAWQKNDDVYVECHVFRVPEGGEILSMAIHSNANRFRLAVGTIMSVLACYDILPDRLWNEWYETLVDVEPRSIDFATSGKNIVVFSTFSGQMHIFSKKERTLDQGRNLASLIGYATMSKDGKVLIDNTANFGLHDGQTGTLLAMFSSGNNISAVPKHVLFGEDEEIVVTGSDTGNAYVFRKTGGGPEQVLINASDGFTQIVATSSTASTNYIACATSSLTNVGAISLWTCKREVGEAATSRDSTASRVNMPERFWQLLQRIWQFSKDSNACLSKLTSHALVWTINFAWHGLLWMAKVCVLLSLLLSVAYLIWSTVEDDVPGMKDAMRQGHGLDEYGSLEVGAYADLAAALVHCAGILNSKVECVLDERARSNGDGGKAISK</sequence>
<keyword evidence="3" id="KW-1185">Reference proteome</keyword>
<reference evidence="3" key="1">
    <citation type="journal article" date="2012" name="Science">
        <title>The Paleozoic origin of enzymatic lignin decomposition reconstructed from 31 fungal genomes.</title>
        <authorList>
            <person name="Floudas D."/>
            <person name="Binder M."/>
            <person name="Riley R."/>
            <person name="Barry K."/>
            <person name="Blanchette R.A."/>
            <person name="Henrissat B."/>
            <person name="Martinez A.T."/>
            <person name="Otillar R."/>
            <person name="Spatafora J.W."/>
            <person name="Yadav J.S."/>
            <person name="Aerts A."/>
            <person name="Benoit I."/>
            <person name="Boyd A."/>
            <person name="Carlson A."/>
            <person name="Copeland A."/>
            <person name="Coutinho P.M."/>
            <person name="de Vries R.P."/>
            <person name="Ferreira P."/>
            <person name="Findley K."/>
            <person name="Foster B."/>
            <person name="Gaskell J."/>
            <person name="Glotzer D."/>
            <person name="Gorecki P."/>
            <person name="Heitman J."/>
            <person name="Hesse C."/>
            <person name="Hori C."/>
            <person name="Igarashi K."/>
            <person name="Jurgens J.A."/>
            <person name="Kallen N."/>
            <person name="Kersten P."/>
            <person name="Kohler A."/>
            <person name="Kuees U."/>
            <person name="Kumar T.K.A."/>
            <person name="Kuo A."/>
            <person name="LaButti K."/>
            <person name="Larrondo L.F."/>
            <person name="Lindquist E."/>
            <person name="Ling A."/>
            <person name="Lombard V."/>
            <person name="Lucas S."/>
            <person name="Lundell T."/>
            <person name="Martin R."/>
            <person name="McLaughlin D.J."/>
            <person name="Morgenstern I."/>
            <person name="Morin E."/>
            <person name="Murat C."/>
            <person name="Nagy L.G."/>
            <person name="Nolan M."/>
            <person name="Ohm R.A."/>
            <person name="Patyshakuliyeva A."/>
            <person name="Rokas A."/>
            <person name="Ruiz-Duenas F.J."/>
            <person name="Sabat G."/>
            <person name="Salamov A."/>
            <person name="Samejima M."/>
            <person name="Schmutz J."/>
            <person name="Slot J.C."/>
            <person name="St John F."/>
            <person name="Stenlid J."/>
            <person name="Sun H."/>
            <person name="Sun S."/>
            <person name="Syed K."/>
            <person name="Tsang A."/>
            <person name="Wiebenga A."/>
            <person name="Young D."/>
            <person name="Pisabarro A."/>
            <person name="Eastwood D.C."/>
            <person name="Martin F."/>
            <person name="Cullen D."/>
            <person name="Grigoriev I.V."/>
            <person name="Hibbett D.S."/>
        </authorList>
    </citation>
    <scope>NUCLEOTIDE SEQUENCE [LARGE SCALE GENOMIC DNA]</scope>
    <source>
        <strain evidence="3">HHB-11173 SS5</strain>
    </source>
</reference>
<feature type="transmembrane region" description="Helical" evidence="1">
    <location>
        <begin position="363"/>
        <end position="389"/>
    </location>
</feature>
<dbReference type="SUPFAM" id="SSF50978">
    <property type="entry name" value="WD40 repeat-like"/>
    <property type="match status" value="1"/>
</dbReference>
<evidence type="ECO:0000313" key="3">
    <source>
        <dbReference type="Proteomes" id="UP000054196"/>
    </source>
</evidence>
<keyword evidence="1" id="KW-0472">Membrane</keyword>
<dbReference type="GeneID" id="18880359"/>
<keyword evidence="1" id="KW-1133">Transmembrane helix</keyword>
<dbReference type="InterPro" id="IPR015943">
    <property type="entry name" value="WD40/YVTN_repeat-like_dom_sf"/>
</dbReference>
<dbReference type="OrthoDB" id="2654453at2759"/>
<name>R7S2D1_PUNST</name>
<dbReference type="InterPro" id="IPR036322">
    <property type="entry name" value="WD40_repeat_dom_sf"/>
</dbReference>
<keyword evidence="1" id="KW-0812">Transmembrane</keyword>
<dbReference type="EMBL" id="JH687575">
    <property type="protein sequence ID" value="EIN03406.1"/>
    <property type="molecule type" value="Genomic_DNA"/>
</dbReference>
<accession>R7S2D1</accession>
<dbReference type="Proteomes" id="UP000054196">
    <property type="component" value="Unassembled WGS sequence"/>
</dbReference>
<protein>
    <recommendedName>
        <fullName evidence="4">WD40 repeat-like protein</fullName>
    </recommendedName>
</protein>
<gene>
    <name evidence="2" type="ORF">PUNSTDRAFT_139577</name>
</gene>
<evidence type="ECO:0000256" key="1">
    <source>
        <dbReference type="SAM" id="Phobius"/>
    </source>
</evidence>
<dbReference type="HOGENOM" id="CLU_597357_0_0_1"/>
<dbReference type="eggNOG" id="ENOG502R1Y1">
    <property type="taxonomic scope" value="Eukaryota"/>
</dbReference>